<keyword evidence="4" id="KW-0521">NADP</keyword>
<keyword evidence="8" id="KW-1185">Reference proteome</keyword>
<dbReference type="EC" id="1.-.-.-" evidence="6"/>
<keyword evidence="3 6" id="KW-0274">FAD</keyword>
<keyword evidence="2 6" id="KW-0285">Flavoprotein</keyword>
<dbReference type="InterPro" id="IPR000960">
    <property type="entry name" value="Flavin_mOase"/>
</dbReference>
<accession>A0A814JV83</accession>
<proteinExistence type="inferred from homology"/>
<sequence length="628" mass="72130">MKRTRTVAIVGAGASGLVCAKTLLDDGFDVTLFDQQKELGGIWCEQSAYANLHSQQPGGTFEFSDLFSGEEFAPWQNVHNYLQKYADLFHITDRIHFRTRVLSVSKEDLKNESTPWIIKTENENGEERTHEFHLVVVASGLYSHPHLPTYPGQNKFAGLIVPPSAVKSHDQVRNKRVVIVGQGKCATDMAVIAGHHARSCHMVFRKAHWMIPRRIVHNLLPARMLFTRIFATPFVPLPNGSYSKIFRLLHKNYPKLFTTMIEIISNDIMSIHGTDLTEDGVFIPQHSFRSQENISMIPTDFLSLKHNGRIIGKLDTIKEIVDATTIRLNSGEDLQADMIILATGFIRSFPFFSPEHVEMLGLSHPADNTELNLYRRVLPVGIPNIAFIGFTGSAGNLMVAEVASHWISEYFLKRLRLPQTAQQMHEEINSNRLFVRSIFRRNEYDYRYYWLASMEIYLNDMGINLYRTNNWISEYFGVYSPQRLKGLHEERKIIAETGHAPRRFYFKFQPDWQLDYLFPSMIFEPAMKLSPPYQEQFYSYSFVVPPPSKLYGPHTAFYLFAGQLESKTAGIVIKQDGQLFQILTSKQYWQSNKIPMPLTTNETTIELYIRDGDKVGPTYTIHVQRVTV</sequence>
<comment type="caution">
    <text evidence="7">The sequence shown here is derived from an EMBL/GenBank/DDBJ whole genome shotgun (WGS) entry which is preliminary data.</text>
</comment>
<dbReference type="AlphaFoldDB" id="A0A814JV83"/>
<gene>
    <name evidence="7" type="ORF">XAT740_LOCUS15363</name>
</gene>
<evidence type="ECO:0000256" key="1">
    <source>
        <dbReference type="ARBA" id="ARBA00009183"/>
    </source>
</evidence>
<dbReference type="Pfam" id="PF00743">
    <property type="entry name" value="FMO-like"/>
    <property type="match status" value="2"/>
</dbReference>
<protein>
    <recommendedName>
        <fullName evidence="6">Flavin-containing monooxygenase</fullName>
        <ecNumber evidence="6">1.-.-.-</ecNumber>
    </recommendedName>
</protein>
<dbReference type="Proteomes" id="UP000663828">
    <property type="component" value="Unassembled WGS sequence"/>
</dbReference>
<reference evidence="7" key="1">
    <citation type="submission" date="2021-02" db="EMBL/GenBank/DDBJ databases">
        <authorList>
            <person name="Nowell W R."/>
        </authorList>
    </citation>
    <scope>NUCLEOTIDE SEQUENCE</scope>
</reference>
<evidence type="ECO:0000256" key="3">
    <source>
        <dbReference type="ARBA" id="ARBA00022827"/>
    </source>
</evidence>
<dbReference type="GO" id="GO:0004499">
    <property type="term" value="F:N,N-dimethylaniline monooxygenase activity"/>
    <property type="evidence" value="ECO:0007669"/>
    <property type="project" value="InterPro"/>
</dbReference>
<dbReference type="InterPro" id="IPR036188">
    <property type="entry name" value="FAD/NAD-bd_sf"/>
</dbReference>
<comment type="similarity">
    <text evidence="1 6">Belongs to the FMO family.</text>
</comment>
<evidence type="ECO:0000313" key="7">
    <source>
        <dbReference type="EMBL" id="CAF1042991.1"/>
    </source>
</evidence>
<evidence type="ECO:0000256" key="6">
    <source>
        <dbReference type="RuleBase" id="RU361177"/>
    </source>
</evidence>
<dbReference type="SUPFAM" id="SSF51905">
    <property type="entry name" value="FAD/NAD(P)-binding domain"/>
    <property type="match status" value="2"/>
</dbReference>
<dbReference type="EMBL" id="CAJNOR010000947">
    <property type="protein sequence ID" value="CAF1042991.1"/>
    <property type="molecule type" value="Genomic_DNA"/>
</dbReference>
<dbReference type="PANTHER" id="PTHR23023">
    <property type="entry name" value="DIMETHYLANILINE MONOOXYGENASE"/>
    <property type="match status" value="1"/>
</dbReference>
<dbReference type="GO" id="GO:0050661">
    <property type="term" value="F:NADP binding"/>
    <property type="evidence" value="ECO:0007669"/>
    <property type="project" value="InterPro"/>
</dbReference>
<keyword evidence="6" id="KW-0503">Monooxygenase</keyword>
<name>A0A814JV83_ADIRI</name>
<evidence type="ECO:0000256" key="5">
    <source>
        <dbReference type="ARBA" id="ARBA00023002"/>
    </source>
</evidence>
<evidence type="ECO:0000256" key="4">
    <source>
        <dbReference type="ARBA" id="ARBA00022857"/>
    </source>
</evidence>
<dbReference type="InterPro" id="IPR050346">
    <property type="entry name" value="FMO-like"/>
</dbReference>
<keyword evidence="5 6" id="KW-0560">Oxidoreductase</keyword>
<organism evidence="7 8">
    <name type="scientific">Adineta ricciae</name>
    <name type="common">Rotifer</name>
    <dbReference type="NCBI Taxonomy" id="249248"/>
    <lineage>
        <taxon>Eukaryota</taxon>
        <taxon>Metazoa</taxon>
        <taxon>Spiralia</taxon>
        <taxon>Gnathifera</taxon>
        <taxon>Rotifera</taxon>
        <taxon>Eurotatoria</taxon>
        <taxon>Bdelloidea</taxon>
        <taxon>Adinetida</taxon>
        <taxon>Adinetidae</taxon>
        <taxon>Adineta</taxon>
    </lineage>
</organism>
<dbReference type="GO" id="GO:0050660">
    <property type="term" value="F:flavin adenine dinucleotide binding"/>
    <property type="evidence" value="ECO:0007669"/>
    <property type="project" value="InterPro"/>
</dbReference>
<evidence type="ECO:0000256" key="2">
    <source>
        <dbReference type="ARBA" id="ARBA00022630"/>
    </source>
</evidence>
<dbReference type="Gene3D" id="3.50.50.60">
    <property type="entry name" value="FAD/NAD(P)-binding domain"/>
    <property type="match status" value="2"/>
</dbReference>
<dbReference type="PRINTS" id="PR00370">
    <property type="entry name" value="FMOXYGENASE"/>
</dbReference>
<comment type="cofactor">
    <cofactor evidence="6">
        <name>FAD</name>
        <dbReference type="ChEBI" id="CHEBI:57692"/>
    </cofactor>
</comment>
<evidence type="ECO:0000313" key="8">
    <source>
        <dbReference type="Proteomes" id="UP000663828"/>
    </source>
</evidence>
<dbReference type="InterPro" id="IPR020946">
    <property type="entry name" value="Flavin_mOase-like"/>
</dbReference>